<evidence type="ECO:0000256" key="2">
    <source>
        <dbReference type="ARBA" id="ARBA00022448"/>
    </source>
</evidence>
<evidence type="ECO:0000256" key="3">
    <source>
        <dbReference type="ARBA" id="ARBA00022982"/>
    </source>
</evidence>
<dbReference type="GO" id="GO:0005829">
    <property type="term" value="C:cytosol"/>
    <property type="evidence" value="ECO:0007669"/>
    <property type="project" value="TreeGrafter"/>
</dbReference>
<organism evidence="11 12">
    <name type="scientific">Marinobacter lipolyticus SM19</name>
    <dbReference type="NCBI Taxonomy" id="1318628"/>
    <lineage>
        <taxon>Bacteria</taxon>
        <taxon>Pseudomonadati</taxon>
        <taxon>Pseudomonadota</taxon>
        <taxon>Gammaproteobacteria</taxon>
        <taxon>Pseudomonadales</taxon>
        <taxon>Marinobacteraceae</taxon>
        <taxon>Marinobacter</taxon>
    </lineage>
</organism>
<proteinExistence type="inferred from homology"/>
<dbReference type="PROSITE" id="PS51352">
    <property type="entry name" value="THIOREDOXIN_2"/>
    <property type="match status" value="1"/>
</dbReference>
<dbReference type="eggNOG" id="COG3118">
    <property type="taxonomic scope" value="Bacteria"/>
</dbReference>
<dbReference type="RefSeq" id="WP_012137084.1">
    <property type="nucleotide sequence ID" value="NZ_KE007306.1"/>
</dbReference>
<dbReference type="GO" id="GO:0045454">
    <property type="term" value="P:cell redox homeostasis"/>
    <property type="evidence" value="ECO:0007669"/>
    <property type="project" value="TreeGrafter"/>
</dbReference>
<evidence type="ECO:0000256" key="4">
    <source>
        <dbReference type="ARBA" id="ARBA00023157"/>
    </source>
</evidence>
<reference evidence="11 12" key="1">
    <citation type="journal article" date="2013" name="Genome Announc.">
        <title>Draft Genome Sequence of the Moderately Halophilic Bacterium Marinobacter lipolyticus Strain SM19.</title>
        <authorList>
            <person name="Papke R.T."/>
            <person name="de la Haba R.R."/>
            <person name="Infante-Dominguez C."/>
            <person name="Perez D."/>
            <person name="Sanchez-Porro C."/>
            <person name="Lapierre P."/>
            <person name="Ventosa A."/>
        </authorList>
    </citation>
    <scope>NUCLEOTIDE SEQUENCE [LARGE SCALE GENOMIC DNA]</scope>
    <source>
        <strain evidence="11 12">SM19</strain>
    </source>
</reference>
<dbReference type="SUPFAM" id="SSF52833">
    <property type="entry name" value="Thioredoxin-like"/>
    <property type="match status" value="1"/>
</dbReference>
<accession>R8B4B8</accession>
<dbReference type="PRINTS" id="PR00421">
    <property type="entry name" value="THIOREDOXIN"/>
</dbReference>
<comment type="caution">
    <text evidence="11">The sequence shown here is derived from an EMBL/GenBank/DDBJ whole genome shotgun (WGS) entry which is preliminary data.</text>
</comment>
<dbReference type="AlphaFoldDB" id="R8B4B8"/>
<dbReference type="PROSITE" id="PS00194">
    <property type="entry name" value="THIOREDOXIN_1"/>
    <property type="match status" value="1"/>
</dbReference>
<dbReference type="PANTHER" id="PTHR45663:SF11">
    <property type="entry name" value="GEO12009P1"/>
    <property type="match status" value="1"/>
</dbReference>
<evidence type="ECO:0000313" key="11">
    <source>
        <dbReference type="EMBL" id="EON93450.1"/>
    </source>
</evidence>
<evidence type="ECO:0000256" key="6">
    <source>
        <dbReference type="NCBIfam" id="TIGR01068"/>
    </source>
</evidence>
<dbReference type="InterPro" id="IPR036249">
    <property type="entry name" value="Thioredoxin-like_sf"/>
</dbReference>
<dbReference type="CDD" id="cd02947">
    <property type="entry name" value="TRX_family"/>
    <property type="match status" value="1"/>
</dbReference>
<evidence type="ECO:0000256" key="5">
    <source>
        <dbReference type="ARBA" id="ARBA00023284"/>
    </source>
</evidence>
<evidence type="ECO:0000256" key="9">
    <source>
        <dbReference type="PIRSR" id="PIRSR000077-4"/>
    </source>
</evidence>
<keyword evidence="4 9" id="KW-1015">Disulfide bond</keyword>
<dbReference type="FunFam" id="3.40.30.10:FF:000001">
    <property type="entry name" value="Thioredoxin"/>
    <property type="match status" value="1"/>
</dbReference>
<keyword evidence="2" id="KW-0813">Transport</keyword>
<keyword evidence="5 9" id="KW-0676">Redox-active center</keyword>
<dbReference type="Gene3D" id="3.40.30.10">
    <property type="entry name" value="Glutaredoxin"/>
    <property type="match status" value="1"/>
</dbReference>
<dbReference type="Pfam" id="PF00085">
    <property type="entry name" value="Thioredoxin"/>
    <property type="match status" value="1"/>
</dbReference>
<sequence>MTNTIQHLNDSNFNDTIKGSAKPVLVDFWAEWCGPCRAIAPLLEELADEFTGELSVAKVNVDENPDLAAATGIRGIPALVIYRDGKAAAQHTGTAGLGQLRSFISGAL</sequence>
<dbReference type="Proteomes" id="UP000016540">
    <property type="component" value="Unassembled WGS sequence"/>
</dbReference>
<feature type="active site" description="Nucleophile" evidence="8">
    <location>
        <position position="36"/>
    </location>
</feature>
<dbReference type="PIRSF" id="PIRSF000077">
    <property type="entry name" value="Thioredoxin"/>
    <property type="match status" value="1"/>
</dbReference>
<dbReference type="InterPro" id="IPR017937">
    <property type="entry name" value="Thioredoxin_CS"/>
</dbReference>
<feature type="disulfide bond" description="Redox-active" evidence="9">
    <location>
        <begin position="33"/>
        <end position="36"/>
    </location>
</feature>
<keyword evidence="12" id="KW-1185">Reference proteome</keyword>
<dbReference type="PANTHER" id="PTHR45663">
    <property type="entry name" value="GEO12009P1"/>
    <property type="match status" value="1"/>
</dbReference>
<evidence type="ECO:0000256" key="8">
    <source>
        <dbReference type="PIRSR" id="PIRSR000077-1"/>
    </source>
</evidence>
<dbReference type="GO" id="GO:0015035">
    <property type="term" value="F:protein-disulfide reductase activity"/>
    <property type="evidence" value="ECO:0007669"/>
    <property type="project" value="UniProtKB-UniRule"/>
</dbReference>
<evidence type="ECO:0000256" key="1">
    <source>
        <dbReference type="ARBA" id="ARBA00008987"/>
    </source>
</evidence>
<dbReference type="HOGENOM" id="CLU_090389_10_2_6"/>
<protein>
    <recommendedName>
        <fullName evidence="6 7">Thioredoxin</fullName>
    </recommendedName>
</protein>
<feature type="site" description="Deprotonates C-terminal active site Cys" evidence="8">
    <location>
        <position position="27"/>
    </location>
</feature>
<dbReference type="STRING" id="1318628.MARLIPOL_05430"/>
<dbReference type="PATRIC" id="fig|1318628.3.peg.1087"/>
<dbReference type="NCBIfam" id="TIGR01068">
    <property type="entry name" value="thioredoxin"/>
    <property type="match status" value="1"/>
</dbReference>
<dbReference type="InterPro" id="IPR005746">
    <property type="entry name" value="Thioredoxin"/>
</dbReference>
<gene>
    <name evidence="11" type="ORF">MARLIPOL_05430</name>
</gene>
<evidence type="ECO:0000256" key="7">
    <source>
        <dbReference type="PIRNR" id="PIRNR000077"/>
    </source>
</evidence>
<dbReference type="EMBL" id="ASAD01000007">
    <property type="protein sequence ID" value="EON93450.1"/>
    <property type="molecule type" value="Genomic_DNA"/>
</dbReference>
<keyword evidence="3" id="KW-0249">Electron transport</keyword>
<evidence type="ECO:0000259" key="10">
    <source>
        <dbReference type="PROSITE" id="PS51352"/>
    </source>
</evidence>
<feature type="domain" description="Thioredoxin" evidence="10">
    <location>
        <begin position="1"/>
        <end position="108"/>
    </location>
</feature>
<comment type="similarity">
    <text evidence="1 7">Belongs to the thioredoxin family.</text>
</comment>
<feature type="active site" description="Nucleophile" evidence="8">
    <location>
        <position position="33"/>
    </location>
</feature>
<dbReference type="OrthoDB" id="9790390at2"/>
<evidence type="ECO:0000313" key="12">
    <source>
        <dbReference type="Proteomes" id="UP000016540"/>
    </source>
</evidence>
<name>R8B4B8_9GAMM</name>
<feature type="site" description="Contributes to redox potential value" evidence="8">
    <location>
        <position position="34"/>
    </location>
</feature>
<dbReference type="InterPro" id="IPR013766">
    <property type="entry name" value="Thioredoxin_domain"/>
</dbReference>
<feature type="site" description="Contributes to redox potential value" evidence="8">
    <location>
        <position position="35"/>
    </location>
</feature>